<dbReference type="Proteomes" id="UP001281447">
    <property type="component" value="Unassembled WGS sequence"/>
</dbReference>
<reference evidence="2 3" key="1">
    <citation type="submission" date="2023-10" db="EMBL/GenBank/DDBJ databases">
        <title>Virgibacillus halophilus 5B73C genome.</title>
        <authorList>
            <person name="Miliotis G."/>
            <person name="Sengupta P."/>
            <person name="Hameed A."/>
            <person name="Chuvochina M."/>
            <person name="Mcdonagh F."/>
            <person name="Simpson A.C."/>
            <person name="Singh N.K."/>
            <person name="Rekha P.D."/>
            <person name="Raman K."/>
            <person name="Hugenholtz P."/>
            <person name="Venkateswaran K."/>
        </authorList>
    </citation>
    <scope>NUCLEOTIDE SEQUENCE [LARGE SCALE GENOMIC DNA]</scope>
    <source>
        <strain evidence="2 3">5B73C</strain>
    </source>
</reference>
<protein>
    <recommendedName>
        <fullName evidence="4">Spore germination protein PB</fullName>
    </recommendedName>
</protein>
<evidence type="ECO:0000256" key="1">
    <source>
        <dbReference type="SAM" id="MobiDB-lite"/>
    </source>
</evidence>
<sequence length="58" mass="6283">MSIKLCVMKISVTVVIQETFIIDQAITGNTHITPGSPLLNKTKKAGEKSPPPPAFLDY</sequence>
<proteinExistence type="predicted"/>
<gene>
    <name evidence="2" type="ORF">RWE15_01315</name>
</gene>
<organism evidence="2 3">
    <name type="scientific">Tigheibacillus halophilus</name>
    <dbReference type="NCBI Taxonomy" id="361280"/>
    <lineage>
        <taxon>Bacteria</taxon>
        <taxon>Bacillati</taxon>
        <taxon>Bacillota</taxon>
        <taxon>Bacilli</taxon>
        <taxon>Bacillales</taxon>
        <taxon>Bacillaceae</taxon>
        <taxon>Tigheibacillus</taxon>
    </lineage>
</organism>
<name>A0ABU5C385_9BACI</name>
<evidence type="ECO:0000313" key="3">
    <source>
        <dbReference type="Proteomes" id="UP001281447"/>
    </source>
</evidence>
<accession>A0ABU5C385</accession>
<evidence type="ECO:0008006" key="4">
    <source>
        <dbReference type="Google" id="ProtNLM"/>
    </source>
</evidence>
<feature type="region of interest" description="Disordered" evidence="1">
    <location>
        <begin position="28"/>
        <end position="58"/>
    </location>
</feature>
<comment type="caution">
    <text evidence="2">The sequence shown here is derived from an EMBL/GenBank/DDBJ whole genome shotgun (WGS) entry which is preliminary data.</text>
</comment>
<evidence type="ECO:0000313" key="2">
    <source>
        <dbReference type="EMBL" id="MDY0393313.1"/>
    </source>
</evidence>
<feature type="compositionally biased region" description="Pro residues" evidence="1">
    <location>
        <begin position="49"/>
        <end position="58"/>
    </location>
</feature>
<keyword evidence="3" id="KW-1185">Reference proteome</keyword>
<dbReference type="EMBL" id="JAWDIP010000003">
    <property type="protein sequence ID" value="MDY0393313.1"/>
    <property type="molecule type" value="Genomic_DNA"/>
</dbReference>